<keyword evidence="3" id="KW-1185">Reference proteome</keyword>
<evidence type="ECO:0000256" key="1">
    <source>
        <dbReference type="SAM" id="MobiDB-lite"/>
    </source>
</evidence>
<feature type="region of interest" description="Disordered" evidence="1">
    <location>
        <begin position="391"/>
        <end position="412"/>
    </location>
</feature>
<dbReference type="Proteomes" id="UP000816034">
    <property type="component" value="Unassembled WGS sequence"/>
</dbReference>
<evidence type="ECO:0000313" key="3">
    <source>
        <dbReference type="Proteomes" id="UP000816034"/>
    </source>
</evidence>
<dbReference type="GeneID" id="68096006"/>
<reference evidence="2 3" key="1">
    <citation type="journal article" date="2018" name="BMC Genomics">
        <title>The genome of Naegleria lovaniensis, the basis for a comparative approach to unravel pathogenicity factors of the human pathogenic amoeba N. fowleri.</title>
        <authorList>
            <person name="Liechti N."/>
            <person name="Schurch N."/>
            <person name="Bruggmann R."/>
            <person name="Wittwer M."/>
        </authorList>
    </citation>
    <scope>NUCLEOTIDE SEQUENCE [LARGE SCALE GENOMIC DNA]</scope>
    <source>
        <strain evidence="2 3">ATCC 30569</strain>
    </source>
</reference>
<feature type="region of interest" description="Disordered" evidence="1">
    <location>
        <begin position="1357"/>
        <end position="1378"/>
    </location>
</feature>
<gene>
    <name evidence="2" type="ORF">C9374_003551</name>
</gene>
<protein>
    <submittedName>
        <fullName evidence="2">Uncharacterized protein</fullName>
    </submittedName>
</protein>
<accession>A0AA88KS45</accession>
<feature type="compositionally biased region" description="Polar residues" evidence="1">
    <location>
        <begin position="1362"/>
        <end position="1378"/>
    </location>
</feature>
<sequence>MQIPLVVAPTELIIRPPCDKSDNTIEGLLDESGDFGCSTTFVNKPCIELKFDKVYHFSHLECNENKRYGNDQQRVRGTDVSYRVNETDSWKEIFSFRDGYGLQKVNLNVQARYWKFDCFGNKEIAFGKLRMYAFDAPAVNIKTKAGMIIQETTAGSSSSDTAAVDINEPLYTSGEMNVIAPTEMKLSSKDSWGDNTIEGLLDDTGKFGACTGTGNNQNIVLTYDRVHLFTFLEYKACRLGESVQWQFLKDTQVQYKVHVDDEWTVLDTIEKSDVKTHPESMFIYFPQPVKARYWRLLKLDTAGVFFGMLRLFGYSPYVAIKTKSGVVQPYVATPPPSQTSAATVVVTTTTTVQQPVVVPQSQPQRQQPVVVVPQTVPVVASNVVVQSSVSSNVPVSTPQQDSLEPKYPDSEEVNVVPPTELKMSSKDSWGKNNIEGLLDDSGQHGCCTGNSANSFIELMYDAVYIFTFLEFKASRLGESMQLSSLDGANVQYKLKATDEWTTLTTIERSQIKLNPQFNSIKFDTPIKARYWRVFRAKSDHLFLGMLRLFGHCPYVPIKTISGVVLSLKETLAMWEPKYTGPDVNLVPVQSLESKGESRRENTLEGLLDDSGDYGYVTASHHTSIILNYAHVYLFTYLEYMTLTTTNNKDYYLKDVNIEYRLKESDSWTLLKTIEQKDIKFTPLVNTITFDKPIKAKQWRLFTKGQCIEIGMLRIFGYTPYVPIQTKSGIVPSMEEVAEQSKLKFPDCDQINLIKPVTLYTTEHKKVEEGVIDEILQGSGNGFVTDNSSLPQCEVCFDGIYKFTLFTWREHPKHKEYIIEDGRGRKETSSLDGVKIEYKLRSRDPWKTSSIRFTKLETNVQNVYMVFMEGLEARYFRFTKTPQSGLTSRIGFGMLRCYAYAPLLQFNIKNKEHSETIMKIERKDHAEIPKIVPTSDEEPYYNESSCSEVNVIAPIRIISSKHGKQSENSIEGVIDDSGSKGYSTTHQVHSYIVLEFEAVFLFKYLEFMKHQQISFTDSVQSALTLSYKVKESDPWTRCETFDKKYYNHPKLNVMQFKSAGIKAKYWKFERLCGDISFGMLQFFGVAPFVPYTTTKGLLLSRAQQEAPHLAPYKGSEVNAILPSSISISNEYDETINNKLLPTYDNSMAENTLEGLMDDTAEYGVCCKGSTLIMNFEHIHFFKYLEYYTHCLYDGEDQEYYSSFVSVFYKIRPNEPWIPFHKKIENSKRYPYLNRFEIDNSSTGFKARYWKLVADSSSLLLGTLRIYGYASYEPIPTRTGTVLPQDGDVEKYKLQARLKLLEKQNATKHCKTCHEDLEEEVDSVMECATCEIGLCERDAKVHKKKNPSHEVIERVVVPLEEPSATPQPSQQESSVTKPTSTKDLQNLISYYAKVVADKFTPITTGMGPLQQLNNDPNLLVNYTDEGTSCVRINGPAMKTFEERCNTFVVNQGAKSVAFEAYFLTFTNTSSTPMSVTNLQMEYLDHDQTWKPMQETQAAYWQAATVARAVNFGRELVIEKSDSHGKYVYCNNFNVAAGATSCEYKVAASFPLIGEVAHSDRSVRMLPISMPYPFTVRLTITDSLMQKRSLKLVYATPNIPHQTPEQFKQSMRLRDEDFFVECSDNVNREQAYVGVKLDGDGLVLFNSGTKAPNPQKFTLLDLKFQYEKRRQNSILLWTANGAFCNAEFHLLCDPEFYHKGYAIMVKASSGTNTIERVYPLYEIIKSMSAQRLKK</sequence>
<dbReference type="RefSeq" id="XP_044555681.1">
    <property type="nucleotide sequence ID" value="XM_044693092.1"/>
</dbReference>
<dbReference type="EMBL" id="PYSW02000001">
    <property type="protein sequence ID" value="KAG2393787.1"/>
    <property type="molecule type" value="Genomic_DNA"/>
</dbReference>
<feature type="compositionally biased region" description="Low complexity" evidence="1">
    <location>
        <begin position="391"/>
        <end position="400"/>
    </location>
</feature>
<name>A0AA88KS45_NAELO</name>
<proteinExistence type="predicted"/>
<comment type="caution">
    <text evidence="2">The sequence shown here is derived from an EMBL/GenBank/DDBJ whole genome shotgun (WGS) entry which is preliminary data.</text>
</comment>
<evidence type="ECO:0000313" key="2">
    <source>
        <dbReference type="EMBL" id="KAG2393787.1"/>
    </source>
</evidence>
<organism evidence="2 3">
    <name type="scientific">Naegleria lovaniensis</name>
    <name type="common">Amoeba</name>
    <dbReference type="NCBI Taxonomy" id="51637"/>
    <lineage>
        <taxon>Eukaryota</taxon>
        <taxon>Discoba</taxon>
        <taxon>Heterolobosea</taxon>
        <taxon>Tetramitia</taxon>
        <taxon>Eutetramitia</taxon>
        <taxon>Vahlkampfiidae</taxon>
        <taxon>Naegleria</taxon>
    </lineage>
</organism>